<keyword evidence="5" id="KW-0547">Nucleotide-binding</keyword>
<dbReference type="PROSITE" id="PS50929">
    <property type="entry name" value="ABC_TM1F"/>
    <property type="match status" value="1"/>
</dbReference>
<dbReference type="InterPro" id="IPR003593">
    <property type="entry name" value="AAA+_ATPase"/>
</dbReference>
<evidence type="ECO:0000256" key="3">
    <source>
        <dbReference type="ARBA" id="ARBA00022475"/>
    </source>
</evidence>
<dbReference type="SUPFAM" id="SSF90123">
    <property type="entry name" value="ABC transporter transmembrane region"/>
    <property type="match status" value="1"/>
</dbReference>
<evidence type="ECO:0000256" key="1">
    <source>
        <dbReference type="ARBA" id="ARBA00004651"/>
    </source>
</evidence>
<feature type="domain" description="ABC transmembrane type-1" evidence="11">
    <location>
        <begin position="56"/>
        <end position="314"/>
    </location>
</feature>
<keyword evidence="4 9" id="KW-0812">Transmembrane</keyword>
<dbReference type="PANTHER" id="PTHR43394">
    <property type="entry name" value="ATP-DEPENDENT PERMEASE MDL1, MITOCHONDRIAL"/>
    <property type="match status" value="1"/>
</dbReference>
<protein>
    <recommendedName>
        <fullName evidence="14">ABC transporter ATP-binding protein</fullName>
    </recommendedName>
</protein>
<feature type="transmembrane region" description="Helical" evidence="9">
    <location>
        <begin position="81"/>
        <end position="102"/>
    </location>
</feature>
<evidence type="ECO:0000313" key="13">
    <source>
        <dbReference type="Proteomes" id="UP000219327"/>
    </source>
</evidence>
<keyword evidence="3" id="KW-1003">Cell membrane</keyword>
<feature type="non-terminal residue" evidence="12">
    <location>
        <position position="1"/>
    </location>
</feature>
<reference evidence="12 13" key="1">
    <citation type="submission" date="2017-08" db="EMBL/GenBank/DDBJ databases">
        <title>Fine stratification of microbial communities through a metagenomic profile of the photic zone.</title>
        <authorList>
            <person name="Haro-Moreno J.M."/>
            <person name="Lopez-Perez M."/>
            <person name="De La Torre J."/>
            <person name="Picazo A."/>
            <person name="Camacho A."/>
            <person name="Rodriguez-Valera F."/>
        </authorList>
    </citation>
    <scope>NUCLEOTIDE SEQUENCE [LARGE SCALE GENOMIC DNA]</scope>
    <source>
        <strain evidence="12">MED-G24</strain>
    </source>
</reference>
<feature type="domain" description="ABC transporter" evidence="10">
    <location>
        <begin position="374"/>
        <end position="608"/>
    </location>
</feature>
<dbReference type="PANTHER" id="PTHR43394:SF1">
    <property type="entry name" value="ATP-BINDING CASSETTE SUB-FAMILY B MEMBER 10, MITOCHONDRIAL"/>
    <property type="match status" value="1"/>
</dbReference>
<dbReference type="PROSITE" id="PS50893">
    <property type="entry name" value="ABC_TRANSPORTER_2"/>
    <property type="match status" value="1"/>
</dbReference>
<keyword evidence="6" id="KW-0067">ATP-binding</keyword>
<dbReference type="InterPro" id="IPR011527">
    <property type="entry name" value="ABC1_TM_dom"/>
</dbReference>
<dbReference type="SUPFAM" id="SSF52540">
    <property type="entry name" value="P-loop containing nucleoside triphosphate hydrolases"/>
    <property type="match status" value="1"/>
</dbReference>
<feature type="transmembrane region" description="Helical" evidence="9">
    <location>
        <begin position="293"/>
        <end position="312"/>
    </location>
</feature>
<accession>A0A2A5WK42</accession>
<evidence type="ECO:0000313" key="12">
    <source>
        <dbReference type="EMBL" id="PDH36781.1"/>
    </source>
</evidence>
<dbReference type="InterPro" id="IPR027417">
    <property type="entry name" value="P-loop_NTPase"/>
</dbReference>
<keyword evidence="2" id="KW-0813">Transport</keyword>
<dbReference type="SMART" id="SM00382">
    <property type="entry name" value="AAA"/>
    <property type="match status" value="1"/>
</dbReference>
<evidence type="ECO:0000256" key="6">
    <source>
        <dbReference type="ARBA" id="ARBA00022840"/>
    </source>
</evidence>
<dbReference type="Pfam" id="PF00664">
    <property type="entry name" value="ABC_membrane"/>
    <property type="match status" value="1"/>
</dbReference>
<dbReference type="GO" id="GO:0015421">
    <property type="term" value="F:ABC-type oligopeptide transporter activity"/>
    <property type="evidence" value="ECO:0007669"/>
    <property type="project" value="TreeGrafter"/>
</dbReference>
<comment type="caution">
    <text evidence="12">The sequence shown here is derived from an EMBL/GenBank/DDBJ whole genome shotgun (WGS) entry which is preliminary data.</text>
</comment>
<feature type="transmembrane region" description="Helical" evidence="9">
    <location>
        <begin position="260"/>
        <end position="287"/>
    </location>
</feature>
<dbReference type="Proteomes" id="UP000219327">
    <property type="component" value="Unassembled WGS sequence"/>
</dbReference>
<dbReference type="InterPro" id="IPR039421">
    <property type="entry name" value="Type_1_exporter"/>
</dbReference>
<dbReference type="FunFam" id="3.40.50.300:FF:000221">
    <property type="entry name" value="Multidrug ABC transporter ATP-binding protein"/>
    <property type="match status" value="1"/>
</dbReference>
<evidence type="ECO:0000259" key="10">
    <source>
        <dbReference type="PROSITE" id="PS50893"/>
    </source>
</evidence>
<evidence type="ECO:0000256" key="4">
    <source>
        <dbReference type="ARBA" id="ARBA00022692"/>
    </source>
</evidence>
<evidence type="ECO:0000256" key="5">
    <source>
        <dbReference type="ARBA" id="ARBA00022741"/>
    </source>
</evidence>
<evidence type="ECO:0000256" key="9">
    <source>
        <dbReference type="SAM" id="Phobius"/>
    </source>
</evidence>
<name>A0A2A5WK42_9GAMM</name>
<sequence>AVEAFRVRLSAHLVYLYSIDFARSFVAVVIGLLMADMINISILQNQPLSPKFAELIGLPQVGSNVTDELSKELRYEVQWKYFLIVISLAVIQLPFNLVHPWYRMWILQRINQNLRLGLQERWLKLSLQYHSDHRVGDSIFRIYQDSSQVTGVIERLIDVSRTLFSYFVAVVFVSLLDPWLGLIASSIVIPGLLWAAWAMPRMRTASLVYREATSDLTSRVQETFSAIRLIKAYGKEDKSQFNFEGDAIVAFNAAYRVRRLVALVTIVMFTITSAFLLGAEFLIAWWANQGRETFASGLIGLIGLSFVVWNLTAFNWTKGELLASTNTLRGLMRQWLTAQDMAMGLQRVFDILDIEPDVKDIENAIPFEQLKSEIRYNDVHFSYEESRKILDGVSFSANPGTITAIVGPTGSGKTTVLSMLLRLFDPDEGDISIDGVDLREYEVGSLRKNIAIALQENVLFALSVKENIRYVAPEASDTEIREAIRICCMTDYVDALPQGMDTELGDRGGRLSTGQRQRLSIARAVVRDTAILVLDEPTAALDAATEHEVMSNLAEWGRGRAIFLITHRISTIRQADNILYLERGRIHEKGSHEELMALEGGKYRSFVETESGLANNQQGDPEVTS</sequence>
<evidence type="ECO:0000256" key="7">
    <source>
        <dbReference type="ARBA" id="ARBA00022989"/>
    </source>
</evidence>
<feature type="transmembrane region" description="Helical" evidence="9">
    <location>
        <begin position="164"/>
        <end position="197"/>
    </location>
</feature>
<keyword evidence="7 9" id="KW-1133">Transmembrane helix</keyword>
<dbReference type="Gene3D" id="1.20.1560.10">
    <property type="entry name" value="ABC transporter type 1, transmembrane domain"/>
    <property type="match status" value="1"/>
</dbReference>
<dbReference type="InterPro" id="IPR003439">
    <property type="entry name" value="ABC_transporter-like_ATP-bd"/>
</dbReference>
<dbReference type="Pfam" id="PF00005">
    <property type="entry name" value="ABC_tran"/>
    <property type="match status" value="1"/>
</dbReference>
<evidence type="ECO:0000256" key="2">
    <source>
        <dbReference type="ARBA" id="ARBA00022448"/>
    </source>
</evidence>
<dbReference type="GO" id="GO:0005524">
    <property type="term" value="F:ATP binding"/>
    <property type="evidence" value="ECO:0007669"/>
    <property type="project" value="UniProtKB-KW"/>
</dbReference>
<evidence type="ECO:0000256" key="8">
    <source>
        <dbReference type="ARBA" id="ARBA00023136"/>
    </source>
</evidence>
<keyword evidence="8 9" id="KW-0472">Membrane</keyword>
<dbReference type="Gene3D" id="3.40.50.300">
    <property type="entry name" value="P-loop containing nucleotide triphosphate hydrolases"/>
    <property type="match status" value="1"/>
</dbReference>
<evidence type="ECO:0000259" key="11">
    <source>
        <dbReference type="PROSITE" id="PS50929"/>
    </source>
</evidence>
<feature type="transmembrane region" description="Helical" evidence="9">
    <location>
        <begin position="14"/>
        <end position="35"/>
    </location>
</feature>
<evidence type="ECO:0008006" key="14">
    <source>
        <dbReference type="Google" id="ProtNLM"/>
    </source>
</evidence>
<dbReference type="InterPro" id="IPR036640">
    <property type="entry name" value="ABC1_TM_sf"/>
</dbReference>
<dbReference type="EMBL" id="NTKD01000060">
    <property type="protein sequence ID" value="PDH36781.1"/>
    <property type="molecule type" value="Genomic_DNA"/>
</dbReference>
<comment type="subcellular location">
    <subcellularLocation>
        <location evidence="1">Cell membrane</location>
        <topology evidence="1">Multi-pass membrane protein</topology>
    </subcellularLocation>
</comment>
<dbReference type="AlphaFoldDB" id="A0A2A5WK42"/>
<proteinExistence type="predicted"/>
<dbReference type="GO" id="GO:0016887">
    <property type="term" value="F:ATP hydrolysis activity"/>
    <property type="evidence" value="ECO:0007669"/>
    <property type="project" value="InterPro"/>
</dbReference>
<dbReference type="GO" id="GO:0005886">
    <property type="term" value="C:plasma membrane"/>
    <property type="evidence" value="ECO:0007669"/>
    <property type="project" value="UniProtKB-SubCell"/>
</dbReference>
<organism evidence="12 13">
    <name type="scientific">OM182 bacterium MED-G24</name>
    <dbReference type="NCBI Taxonomy" id="1986255"/>
    <lineage>
        <taxon>Bacteria</taxon>
        <taxon>Pseudomonadati</taxon>
        <taxon>Pseudomonadota</taxon>
        <taxon>Gammaproteobacteria</taxon>
        <taxon>OMG group</taxon>
        <taxon>OM182 clade</taxon>
    </lineage>
</organism>
<gene>
    <name evidence="12" type="ORF">CNE99_09090</name>
</gene>
<dbReference type="CDD" id="cd07346">
    <property type="entry name" value="ABC_6TM_exporters"/>
    <property type="match status" value="1"/>
</dbReference>